<evidence type="ECO:0000313" key="3">
    <source>
        <dbReference type="Proteomes" id="UP000621799"/>
    </source>
</evidence>
<dbReference type="Proteomes" id="UP000621799">
    <property type="component" value="Unassembled WGS sequence"/>
</dbReference>
<name>A0A928Z7P0_9CYAN</name>
<accession>A0A928Z7P0</accession>
<organism evidence="2 3">
    <name type="scientific">Zarconia navalis LEGE 11467</name>
    <dbReference type="NCBI Taxonomy" id="1828826"/>
    <lineage>
        <taxon>Bacteria</taxon>
        <taxon>Bacillati</taxon>
        <taxon>Cyanobacteriota</taxon>
        <taxon>Cyanophyceae</taxon>
        <taxon>Oscillatoriophycideae</taxon>
        <taxon>Oscillatoriales</taxon>
        <taxon>Oscillatoriales incertae sedis</taxon>
        <taxon>Zarconia</taxon>
        <taxon>Zarconia navalis</taxon>
    </lineage>
</organism>
<dbReference type="PANTHER" id="PTHR43308:SF5">
    <property type="entry name" value="S-LAYER PROTEIN _ PEPTIDOGLYCAN ENDO-BETA-N-ACETYLGLUCOSAMINIDASE"/>
    <property type="match status" value="1"/>
</dbReference>
<evidence type="ECO:0000313" key="2">
    <source>
        <dbReference type="EMBL" id="MBE9039893.1"/>
    </source>
</evidence>
<dbReference type="AlphaFoldDB" id="A0A928Z7P0"/>
<keyword evidence="3" id="KW-1185">Reference proteome</keyword>
<feature type="domain" description="SLH" evidence="1">
    <location>
        <begin position="90"/>
        <end position="153"/>
    </location>
</feature>
<dbReference type="RefSeq" id="WP_264320152.1">
    <property type="nucleotide sequence ID" value="NZ_JADEXN010000040.1"/>
</dbReference>
<dbReference type="EMBL" id="JADEXN010000040">
    <property type="protein sequence ID" value="MBE9039893.1"/>
    <property type="molecule type" value="Genomic_DNA"/>
</dbReference>
<evidence type="ECO:0000259" key="1">
    <source>
        <dbReference type="PROSITE" id="PS51272"/>
    </source>
</evidence>
<dbReference type="InterPro" id="IPR001119">
    <property type="entry name" value="SLH_dom"/>
</dbReference>
<dbReference type="PANTHER" id="PTHR43308">
    <property type="entry name" value="OUTER MEMBRANE PROTEIN ALPHA-RELATED"/>
    <property type="match status" value="1"/>
</dbReference>
<feature type="domain" description="SLH" evidence="1">
    <location>
        <begin position="24"/>
        <end position="87"/>
    </location>
</feature>
<proteinExistence type="predicted"/>
<sequence length="243" mass="26316">MATTGNPLRNIAIAATAVWNLGTLAAWGFTDITGHWNETCIRHLAKQNLVSGYPDGSFKPEAGITRAEFAILALNTTRVFFHHSQGTRSGGGDFPDVPASHWARDAIGEGYQYGLFTGYPDGRFQPDLPIPRVQSLVVLTNAINFRVPENPTQFLNQQFDDAEGVPQWAQKSIAAATLGRIAVNYPNPRQLNPLRNATRAEIAAMMCQGRSFARTVPVEYIGGGDLDLAIVPEMGGVDSFADG</sequence>
<dbReference type="InterPro" id="IPR051465">
    <property type="entry name" value="Cell_Envelope_Struct_Comp"/>
</dbReference>
<dbReference type="PROSITE" id="PS51272">
    <property type="entry name" value="SLH"/>
    <property type="match status" value="3"/>
</dbReference>
<feature type="domain" description="SLH" evidence="1">
    <location>
        <begin position="156"/>
        <end position="220"/>
    </location>
</feature>
<reference evidence="2" key="1">
    <citation type="submission" date="2020-10" db="EMBL/GenBank/DDBJ databases">
        <authorList>
            <person name="Castelo-Branco R."/>
            <person name="Eusebio N."/>
            <person name="Adriana R."/>
            <person name="Vieira A."/>
            <person name="Brugerolle De Fraissinette N."/>
            <person name="Rezende De Castro R."/>
            <person name="Schneider M.P."/>
            <person name="Vasconcelos V."/>
            <person name="Leao P.N."/>
        </authorList>
    </citation>
    <scope>NUCLEOTIDE SEQUENCE</scope>
    <source>
        <strain evidence="2">LEGE 11467</strain>
    </source>
</reference>
<dbReference type="Pfam" id="PF00395">
    <property type="entry name" value="SLH"/>
    <property type="match status" value="2"/>
</dbReference>
<protein>
    <submittedName>
        <fullName evidence="2">S-layer homology domain-containing protein</fullName>
    </submittedName>
</protein>
<comment type="caution">
    <text evidence="2">The sequence shown here is derived from an EMBL/GenBank/DDBJ whole genome shotgun (WGS) entry which is preliminary data.</text>
</comment>
<gene>
    <name evidence="2" type="ORF">IQ235_03690</name>
</gene>